<name>R2TA17_9ENTE</name>
<reference evidence="2 4" key="2">
    <citation type="submission" date="2013-03" db="EMBL/GenBank/DDBJ databases">
        <title>The Genome Sequence of Enterococcus moraviensis BAA-383 (PacBio/Illumina hybrid assembly).</title>
        <authorList>
            <consortium name="The Broad Institute Genomics Platform"/>
            <consortium name="The Broad Institute Genome Sequencing Center for Infectious Disease"/>
            <person name="Earl A."/>
            <person name="Russ C."/>
            <person name="Gilmore M."/>
            <person name="Surin D."/>
            <person name="Walker B."/>
            <person name="Young S."/>
            <person name="Zeng Q."/>
            <person name="Gargeya S."/>
            <person name="Fitzgerald M."/>
            <person name="Haas B."/>
            <person name="Abouelleil A."/>
            <person name="Allen A.W."/>
            <person name="Alvarado L."/>
            <person name="Arachchi H.M."/>
            <person name="Berlin A.M."/>
            <person name="Chapman S.B."/>
            <person name="Gainer-Dewar J."/>
            <person name="Goldberg J."/>
            <person name="Griggs A."/>
            <person name="Gujja S."/>
            <person name="Hansen M."/>
            <person name="Howarth C."/>
            <person name="Imamovic A."/>
            <person name="Ireland A."/>
            <person name="Larimer J."/>
            <person name="McCowan C."/>
            <person name="Murphy C."/>
            <person name="Pearson M."/>
            <person name="Poon T.W."/>
            <person name="Priest M."/>
            <person name="Roberts A."/>
            <person name="Saif S."/>
            <person name="Shea T."/>
            <person name="Sisk P."/>
            <person name="Sykes S."/>
            <person name="Wortman J."/>
            <person name="Nusbaum C."/>
            <person name="Birren B."/>
        </authorList>
    </citation>
    <scope>NUCLEOTIDE SEQUENCE [LARGE SCALE GENOMIC DNA]</scope>
    <source>
        <strain evidence="2 4">ATCC BAA-383</strain>
    </source>
</reference>
<evidence type="ECO:0000313" key="3">
    <source>
        <dbReference type="Proteomes" id="UP000013781"/>
    </source>
</evidence>
<evidence type="ECO:0000313" key="1">
    <source>
        <dbReference type="EMBL" id="EOI01889.1"/>
    </source>
</evidence>
<evidence type="ECO:0008006" key="5">
    <source>
        <dbReference type="Google" id="ProtNLM"/>
    </source>
</evidence>
<dbReference type="PATRIC" id="fig|1158609.3.peg.1256"/>
<dbReference type="EMBL" id="AJAS01000013">
    <property type="protein sequence ID" value="EOI01889.1"/>
    <property type="molecule type" value="Genomic_DNA"/>
</dbReference>
<reference evidence="1 3" key="1">
    <citation type="submission" date="2013-02" db="EMBL/GenBank/DDBJ databases">
        <title>The Genome Sequence of Enterococcus moraviensis BAA-383.</title>
        <authorList>
            <consortium name="The Broad Institute Genome Sequencing Platform"/>
            <consortium name="The Broad Institute Genome Sequencing Center for Infectious Disease"/>
            <person name="Earl A.M."/>
            <person name="Gilmore M.S."/>
            <person name="Lebreton F."/>
            <person name="Walker B."/>
            <person name="Young S.K."/>
            <person name="Zeng Q."/>
            <person name="Gargeya S."/>
            <person name="Fitzgerald M."/>
            <person name="Haas B."/>
            <person name="Abouelleil A."/>
            <person name="Alvarado L."/>
            <person name="Arachchi H.M."/>
            <person name="Berlin A.M."/>
            <person name="Chapman S.B."/>
            <person name="Dewar J."/>
            <person name="Goldberg J."/>
            <person name="Griggs A."/>
            <person name="Gujja S."/>
            <person name="Hansen M."/>
            <person name="Howarth C."/>
            <person name="Imamovic A."/>
            <person name="Larimer J."/>
            <person name="McCowan C."/>
            <person name="Murphy C."/>
            <person name="Neiman D."/>
            <person name="Pearson M."/>
            <person name="Priest M."/>
            <person name="Roberts A."/>
            <person name="Saif S."/>
            <person name="Shea T."/>
            <person name="Sisk P."/>
            <person name="Sykes S."/>
            <person name="Wortman J."/>
            <person name="Nusbaum C."/>
            <person name="Birren B."/>
        </authorList>
    </citation>
    <scope>NUCLEOTIDE SEQUENCE [LARGE SCALE GENOMIC DNA]</scope>
    <source>
        <strain evidence="1 3">ATCC BAA-383</strain>
    </source>
</reference>
<protein>
    <recommendedName>
        <fullName evidence="5">Ethanolamine utilization protein EutA</fullName>
    </recommendedName>
</protein>
<dbReference type="AlphaFoldDB" id="R2TA17"/>
<dbReference type="NCBIfam" id="NF007992">
    <property type="entry name" value="PRK10719.1-3"/>
    <property type="match status" value="1"/>
</dbReference>
<dbReference type="OrthoDB" id="1542at2"/>
<dbReference type="PANTHER" id="PTHR32432">
    <property type="entry name" value="CELL DIVISION PROTEIN FTSA-RELATED"/>
    <property type="match status" value="1"/>
</dbReference>
<dbReference type="RefSeq" id="WP_010764685.1">
    <property type="nucleotide sequence ID" value="NZ_ASWB01000001.1"/>
</dbReference>
<dbReference type="HOGENOM" id="CLU_046255_0_0_9"/>
<proteinExistence type="predicted"/>
<sequence length="474" mass="51474">MTESMLSVGIDLGTSTTQMVISKLTMNNMASAFTIPRIEITKKEVIFRSDIIFTPLKEHKIIDVEAIKTFLDAQYVKSNIKKEEIQIGAVIITGETARKDNSSSVLQAMSGYAGDFVVATAGPDLESIIAGKGAGAQTYSKEHHTSVVNFDIGGGTTNLALFNDDDLLDTACFDIGGRLIRLDPQTRVIHYIAPKLKEIIAKEQWPIKEGMVATASLLTPIIQVLVSVLENCVGIGEENLYYSLLITNKGLKRDTDIECLSFSGGVADCFQEEQLDPFKYGDIGCLLGQAIAVSRLFQEKKVIPSIETIRATVVGAGSHTTKVSGSTITYDAQILPVKNVPVLKLAKVDETADAEMLASVIQEKVEWFTIDNEYQMVALGLIGKKSPTFQEIIDLAKAIVAGFAKQIAQKAPLIVIVQEDNAKSLGQSLFSYLPENYPFVCLDGIQVENGDYIDIGKPIINGSVLPVVVKTLVF</sequence>
<dbReference type="InterPro" id="IPR050696">
    <property type="entry name" value="FtsA/MreB"/>
</dbReference>
<dbReference type="STRING" id="155617.RV09_GL000536"/>
<dbReference type="PIRSF" id="PIRSF012293">
    <property type="entry name" value="EutA"/>
    <property type="match status" value="1"/>
</dbReference>
<dbReference type="SUPFAM" id="SSF53067">
    <property type="entry name" value="Actin-like ATPase domain"/>
    <property type="match status" value="1"/>
</dbReference>
<organism evidence="1 3">
    <name type="scientific">Enterococcus moraviensis ATCC BAA-383</name>
    <dbReference type="NCBI Taxonomy" id="1158609"/>
    <lineage>
        <taxon>Bacteria</taxon>
        <taxon>Bacillati</taxon>
        <taxon>Bacillota</taxon>
        <taxon>Bacilli</taxon>
        <taxon>Lactobacillales</taxon>
        <taxon>Enterococcaceae</taxon>
        <taxon>Enterococcus</taxon>
    </lineage>
</organism>
<comment type="caution">
    <text evidence="1">The sequence shown here is derived from an EMBL/GenBank/DDBJ whole genome shotgun (WGS) entry which is preliminary data.</text>
</comment>
<dbReference type="InterPro" id="IPR043129">
    <property type="entry name" value="ATPase_NBD"/>
</dbReference>
<dbReference type="Proteomes" id="UP000014157">
    <property type="component" value="Unassembled WGS sequence"/>
</dbReference>
<gene>
    <name evidence="2" type="ORF">I586_00570</name>
    <name evidence="1" type="ORF">UAY_01297</name>
</gene>
<dbReference type="InterPro" id="IPR009377">
    <property type="entry name" value="EutA"/>
</dbReference>
<evidence type="ECO:0000313" key="4">
    <source>
        <dbReference type="Proteomes" id="UP000014157"/>
    </source>
</evidence>
<dbReference type="EMBL" id="ASWB01000001">
    <property type="protein sequence ID" value="EOT73576.1"/>
    <property type="molecule type" value="Genomic_DNA"/>
</dbReference>
<dbReference type="eggNOG" id="COG4819">
    <property type="taxonomic scope" value="Bacteria"/>
</dbReference>
<evidence type="ECO:0000313" key="2">
    <source>
        <dbReference type="EMBL" id="EOT73576.1"/>
    </source>
</evidence>
<dbReference type="Pfam" id="PF06277">
    <property type="entry name" value="EutA"/>
    <property type="match status" value="1"/>
</dbReference>
<dbReference type="PANTHER" id="PTHR32432:SF13">
    <property type="entry name" value="ETHANOLAMINE AMMONIA-LYASE REACTIVASE EUTA"/>
    <property type="match status" value="1"/>
</dbReference>
<dbReference type="Proteomes" id="UP000013781">
    <property type="component" value="Unassembled WGS sequence"/>
</dbReference>
<accession>R2TA17</accession>
<keyword evidence="4" id="KW-1185">Reference proteome</keyword>